<keyword evidence="4" id="KW-1185">Reference proteome</keyword>
<dbReference type="InterPro" id="IPR052713">
    <property type="entry name" value="FeoA"/>
</dbReference>
<accession>A0A238Z3L2</accession>
<protein>
    <submittedName>
        <fullName evidence="3">Ferrous iron transport protein A</fullName>
    </submittedName>
</protein>
<dbReference type="EMBL" id="FZOC01000002">
    <property type="protein sequence ID" value="SNR77937.1"/>
    <property type="molecule type" value="Genomic_DNA"/>
</dbReference>
<dbReference type="InterPro" id="IPR007167">
    <property type="entry name" value="Fe-transptr_FeoA-like"/>
</dbReference>
<proteinExistence type="predicted"/>
<dbReference type="RefSeq" id="WP_089272773.1">
    <property type="nucleotide sequence ID" value="NZ_FZOC01000002.1"/>
</dbReference>
<sequence>MTLCELEPGGVCTICRMTAAGALGQRLTDLGFYAGAVVRMLRYAPLTDPVEVELDGCCVSIRRTEARQVEVQPG</sequence>
<gene>
    <name evidence="3" type="ORF">SAMN04488503_1224</name>
</gene>
<evidence type="ECO:0000313" key="3">
    <source>
        <dbReference type="EMBL" id="SNR77937.1"/>
    </source>
</evidence>
<evidence type="ECO:0000256" key="1">
    <source>
        <dbReference type="ARBA" id="ARBA00023004"/>
    </source>
</evidence>
<dbReference type="OrthoDB" id="9811076at2"/>
<feature type="domain" description="Ferrous iron transporter FeoA-like" evidence="2">
    <location>
        <begin position="1"/>
        <end position="73"/>
    </location>
</feature>
<keyword evidence="1" id="KW-0408">Iron</keyword>
<evidence type="ECO:0000313" key="4">
    <source>
        <dbReference type="Proteomes" id="UP000198324"/>
    </source>
</evidence>
<name>A0A238Z3L2_9BACT</name>
<dbReference type="InterPro" id="IPR038157">
    <property type="entry name" value="FeoA_core_dom"/>
</dbReference>
<dbReference type="GO" id="GO:0046914">
    <property type="term" value="F:transition metal ion binding"/>
    <property type="evidence" value="ECO:0007669"/>
    <property type="project" value="InterPro"/>
</dbReference>
<dbReference type="Proteomes" id="UP000198324">
    <property type="component" value="Unassembled WGS sequence"/>
</dbReference>
<evidence type="ECO:0000259" key="2">
    <source>
        <dbReference type="SMART" id="SM00899"/>
    </source>
</evidence>
<dbReference type="SUPFAM" id="SSF50037">
    <property type="entry name" value="C-terminal domain of transcriptional repressors"/>
    <property type="match status" value="1"/>
</dbReference>
<dbReference type="InterPro" id="IPR008988">
    <property type="entry name" value="Transcriptional_repressor_C"/>
</dbReference>
<organism evidence="3 4">
    <name type="scientific">Humidesulfovibrio mexicanus</name>
    <dbReference type="NCBI Taxonomy" id="147047"/>
    <lineage>
        <taxon>Bacteria</taxon>
        <taxon>Pseudomonadati</taxon>
        <taxon>Thermodesulfobacteriota</taxon>
        <taxon>Desulfovibrionia</taxon>
        <taxon>Desulfovibrionales</taxon>
        <taxon>Desulfovibrionaceae</taxon>
        <taxon>Humidesulfovibrio</taxon>
    </lineage>
</organism>
<dbReference type="PANTHER" id="PTHR42954">
    <property type="entry name" value="FE(2+) TRANSPORT PROTEIN A"/>
    <property type="match status" value="1"/>
</dbReference>
<reference evidence="3 4" key="1">
    <citation type="submission" date="2017-06" db="EMBL/GenBank/DDBJ databases">
        <authorList>
            <person name="Kim H.J."/>
            <person name="Triplett B.A."/>
        </authorList>
    </citation>
    <scope>NUCLEOTIDE SEQUENCE [LARGE SCALE GENOMIC DNA]</scope>
    <source>
        <strain evidence="3 4">DSM 13116</strain>
    </source>
</reference>
<dbReference type="PANTHER" id="PTHR42954:SF2">
    <property type="entry name" value="FE(2+) TRANSPORT PROTEIN A"/>
    <property type="match status" value="1"/>
</dbReference>
<dbReference type="SMART" id="SM00899">
    <property type="entry name" value="FeoA"/>
    <property type="match status" value="1"/>
</dbReference>
<dbReference type="Pfam" id="PF04023">
    <property type="entry name" value="FeoA"/>
    <property type="match status" value="1"/>
</dbReference>
<dbReference type="Gene3D" id="2.30.30.90">
    <property type="match status" value="1"/>
</dbReference>
<dbReference type="AlphaFoldDB" id="A0A238Z3L2"/>